<proteinExistence type="predicted"/>
<dbReference type="SUPFAM" id="SSF53335">
    <property type="entry name" value="S-adenosyl-L-methionine-dependent methyltransferases"/>
    <property type="match status" value="1"/>
</dbReference>
<gene>
    <name evidence="1" type="ORF">DBV39_01155</name>
</gene>
<protein>
    <recommendedName>
        <fullName evidence="3">Class I SAM-dependent methyltransferase</fullName>
    </recommendedName>
</protein>
<dbReference type="EMBL" id="CP028901">
    <property type="protein sequence ID" value="AWB32553.1"/>
    <property type="molecule type" value="Genomic_DNA"/>
</dbReference>
<organism evidence="1 2">
    <name type="scientific">Orrella marina</name>
    <dbReference type="NCBI Taxonomy" id="2163011"/>
    <lineage>
        <taxon>Bacteria</taxon>
        <taxon>Pseudomonadati</taxon>
        <taxon>Pseudomonadota</taxon>
        <taxon>Betaproteobacteria</taxon>
        <taxon>Burkholderiales</taxon>
        <taxon>Alcaligenaceae</taxon>
        <taxon>Orrella</taxon>
    </lineage>
</organism>
<reference evidence="1 2" key="1">
    <citation type="submission" date="2018-04" db="EMBL/GenBank/DDBJ databases">
        <title>Bordetella sp. HZ20 isolated from seawater.</title>
        <authorList>
            <person name="Sun C."/>
        </authorList>
    </citation>
    <scope>NUCLEOTIDE SEQUENCE [LARGE SCALE GENOMIC DNA]</scope>
    <source>
        <strain evidence="1 2">HZ20</strain>
    </source>
</reference>
<name>A0A2R4XFS3_9BURK</name>
<dbReference type="Gene3D" id="3.40.50.150">
    <property type="entry name" value="Vaccinia Virus protein VP39"/>
    <property type="match status" value="1"/>
</dbReference>
<dbReference type="Proteomes" id="UP000244571">
    <property type="component" value="Chromosome"/>
</dbReference>
<dbReference type="OrthoDB" id="823440at2"/>
<keyword evidence="2" id="KW-1185">Reference proteome</keyword>
<accession>A0A2R4XFS3</accession>
<sequence>MQKDQNTPAVDVDIKRVETVLLKATKDASSKSTRDLLIVQNRLYAQLEKLGWLTRSLKLSYSLPALRGWAASPDVLLLLHEHVRQHRPRLVVEFGSGSSTLVIADAIRQNGFGKLVSFEHSTDFADQTLSYLVRENLDVWVDLRVNDLTAWEKDHLASRGSSDASDAQDPPELRWYDASQMSDLEGIDLLFVDGPPGGTCKYSRYPALPSLAERLSPDAEVWMDDTIRQEEKDICADWAEKHGMTVEYIDFEKGLGKLRRINTKPRYIDRRY</sequence>
<evidence type="ECO:0008006" key="3">
    <source>
        <dbReference type="Google" id="ProtNLM"/>
    </source>
</evidence>
<evidence type="ECO:0000313" key="2">
    <source>
        <dbReference type="Proteomes" id="UP000244571"/>
    </source>
</evidence>
<dbReference type="KEGG" id="boz:DBV39_01155"/>
<evidence type="ECO:0000313" key="1">
    <source>
        <dbReference type="EMBL" id="AWB32553.1"/>
    </source>
</evidence>
<dbReference type="InterPro" id="IPR029063">
    <property type="entry name" value="SAM-dependent_MTases_sf"/>
</dbReference>
<dbReference type="Pfam" id="PF13578">
    <property type="entry name" value="Methyltransf_24"/>
    <property type="match status" value="1"/>
</dbReference>
<dbReference type="RefSeq" id="WP_108619994.1">
    <property type="nucleotide sequence ID" value="NZ_CP028901.1"/>
</dbReference>
<dbReference type="AlphaFoldDB" id="A0A2R4XFS3"/>